<feature type="transmembrane region" description="Helical" evidence="1">
    <location>
        <begin position="238"/>
        <end position="259"/>
    </location>
</feature>
<keyword evidence="1" id="KW-1133">Transmembrane helix</keyword>
<reference evidence="2 3" key="1">
    <citation type="submission" date="2022-08" db="EMBL/GenBank/DDBJ databases">
        <title>Reclassification of Massilia species as members of the genera Telluria, Duganella, Pseudoduganella, Mokoshia gen. nov. and Zemynaea gen. nov. using orthogonal and non-orthogonal genome-based approaches.</title>
        <authorList>
            <person name="Bowman J.P."/>
        </authorList>
    </citation>
    <scope>NUCLEOTIDE SEQUENCE [LARGE SCALE GENOMIC DNA]</scope>
    <source>
        <strain evidence="2 3">JCM 31606</strain>
    </source>
</reference>
<dbReference type="InterPro" id="IPR018688">
    <property type="entry name" value="PpoB2-like"/>
</dbReference>
<accession>A0ABT2CWJ8</accession>
<gene>
    <name evidence="2" type="ORF">NX778_09790</name>
</gene>
<feature type="transmembrane region" description="Helical" evidence="1">
    <location>
        <begin position="21"/>
        <end position="41"/>
    </location>
</feature>
<dbReference type="Proteomes" id="UP001204621">
    <property type="component" value="Unassembled WGS sequence"/>
</dbReference>
<keyword evidence="1" id="KW-0812">Transmembrane</keyword>
<dbReference type="RefSeq" id="WP_258811539.1">
    <property type="nucleotide sequence ID" value="NZ_JANUGU010000002.1"/>
</dbReference>
<comment type="caution">
    <text evidence="2">The sequence shown here is derived from an EMBL/GenBank/DDBJ whole genome shotgun (WGS) entry which is preliminary data.</text>
</comment>
<dbReference type="EMBL" id="JANUGU010000002">
    <property type="protein sequence ID" value="MCS0658353.1"/>
    <property type="molecule type" value="Genomic_DNA"/>
</dbReference>
<keyword evidence="1" id="KW-0472">Membrane</keyword>
<evidence type="ECO:0000313" key="2">
    <source>
        <dbReference type="EMBL" id="MCS0658353.1"/>
    </source>
</evidence>
<feature type="transmembrane region" description="Helical" evidence="1">
    <location>
        <begin position="63"/>
        <end position="90"/>
    </location>
</feature>
<feature type="transmembrane region" description="Helical" evidence="1">
    <location>
        <begin position="140"/>
        <end position="159"/>
    </location>
</feature>
<evidence type="ECO:0000256" key="1">
    <source>
        <dbReference type="SAM" id="Phobius"/>
    </source>
</evidence>
<evidence type="ECO:0000313" key="3">
    <source>
        <dbReference type="Proteomes" id="UP001204621"/>
    </source>
</evidence>
<feature type="transmembrane region" description="Helical" evidence="1">
    <location>
        <begin position="102"/>
        <end position="120"/>
    </location>
</feature>
<sequence>MTTLTPAPARPRRPGAERPVVTVWVAVLVALCWTCLLFRTARMGAMPAALDAPLPPPYRRAELALLFGMWVATVWATMLPATTPSVVLFARVNRLYHAVRRPYLATALFMFGYLFSWTVFGAASTLAQWALHDAGALDNALAVTNSTVAGLALVAAGVYQWTPAKQESLAHCRAPLAFVLTNWRRGPWGAFRMGVTHGRYCVGCCWLLMVLLFAAGLTNLAAAAGLALLAMAEKLAPGGAWIATLGGLALVAWGTLLLFP</sequence>
<protein>
    <submittedName>
        <fullName evidence="2">DUF2182 domain-containing protein</fullName>
    </submittedName>
</protein>
<proteinExistence type="predicted"/>
<keyword evidence="3" id="KW-1185">Reference proteome</keyword>
<organism evidence="2 3">
    <name type="scientific">Massilia terrae</name>
    <dbReference type="NCBI Taxonomy" id="1811224"/>
    <lineage>
        <taxon>Bacteria</taxon>
        <taxon>Pseudomonadati</taxon>
        <taxon>Pseudomonadota</taxon>
        <taxon>Betaproteobacteria</taxon>
        <taxon>Burkholderiales</taxon>
        <taxon>Oxalobacteraceae</taxon>
        <taxon>Telluria group</taxon>
        <taxon>Massilia</taxon>
    </lineage>
</organism>
<name>A0ABT2CWJ8_9BURK</name>
<feature type="transmembrane region" description="Helical" evidence="1">
    <location>
        <begin position="200"/>
        <end position="232"/>
    </location>
</feature>
<dbReference type="Pfam" id="PF09948">
    <property type="entry name" value="PpoB2"/>
    <property type="match status" value="1"/>
</dbReference>